<sequence>MTFVVPFDGTAHAETALVRAHELGAALDESVLVITVIPDRNAAYAREQGWLDAGEAFDIRTIVSTLREQVASVAPDAGFEWERCSRSVSGNRIAKPIRKFAKRNDADMVFIGSDNAGRLLTTASSVGGRIATDGAYDVVLVRSN</sequence>
<dbReference type="CDD" id="cd00293">
    <property type="entry name" value="USP-like"/>
    <property type="match status" value="1"/>
</dbReference>
<feature type="domain" description="UspA" evidence="1">
    <location>
        <begin position="2"/>
        <end position="142"/>
    </location>
</feature>
<dbReference type="Proteomes" id="UP001268864">
    <property type="component" value="Unassembled WGS sequence"/>
</dbReference>
<dbReference type="SUPFAM" id="SSF52402">
    <property type="entry name" value="Adenine nucleotide alpha hydrolases-like"/>
    <property type="match status" value="1"/>
</dbReference>
<proteinExistence type="predicted"/>
<name>A0ABU2FM36_9EURY</name>
<protein>
    <submittedName>
        <fullName evidence="2">Universal stress protein</fullName>
    </submittedName>
</protein>
<dbReference type="Gene3D" id="3.40.50.620">
    <property type="entry name" value="HUPs"/>
    <property type="match status" value="1"/>
</dbReference>
<gene>
    <name evidence="2" type="ORF">NDI86_06770</name>
</gene>
<dbReference type="RefSeq" id="WP_310899663.1">
    <property type="nucleotide sequence ID" value="NZ_JAMQOS010000002.1"/>
</dbReference>
<dbReference type="Pfam" id="PF00582">
    <property type="entry name" value="Usp"/>
    <property type="match status" value="1"/>
</dbReference>
<evidence type="ECO:0000313" key="2">
    <source>
        <dbReference type="EMBL" id="MDS0281821.1"/>
    </source>
</evidence>
<keyword evidence="3" id="KW-1185">Reference proteome</keyword>
<evidence type="ECO:0000313" key="3">
    <source>
        <dbReference type="Proteomes" id="UP001268864"/>
    </source>
</evidence>
<reference evidence="2 3" key="1">
    <citation type="submission" date="2022-06" db="EMBL/GenBank/DDBJ databases">
        <title>Halomicroarcula sp. a new haloarchaeum isolate from saline soil.</title>
        <authorList>
            <person name="Strakova D."/>
            <person name="Galisteo C."/>
            <person name="Sanchez-Porro C."/>
            <person name="Ventosa A."/>
        </authorList>
    </citation>
    <scope>NUCLEOTIDE SEQUENCE [LARGE SCALE GENOMIC DNA]</scope>
    <source>
        <strain evidence="2 3">S3CR25-11</strain>
    </source>
</reference>
<dbReference type="EMBL" id="JAMQOS010000002">
    <property type="protein sequence ID" value="MDS0281821.1"/>
    <property type="molecule type" value="Genomic_DNA"/>
</dbReference>
<dbReference type="InterPro" id="IPR014729">
    <property type="entry name" value="Rossmann-like_a/b/a_fold"/>
</dbReference>
<comment type="caution">
    <text evidence="2">The sequence shown here is derived from an EMBL/GenBank/DDBJ whole genome shotgun (WGS) entry which is preliminary data.</text>
</comment>
<accession>A0ABU2FM36</accession>
<organism evidence="2 3">
    <name type="scientific">Haloarcula onubensis</name>
    <dbReference type="NCBI Taxonomy" id="2950539"/>
    <lineage>
        <taxon>Archaea</taxon>
        <taxon>Methanobacteriati</taxon>
        <taxon>Methanobacteriota</taxon>
        <taxon>Stenosarchaea group</taxon>
        <taxon>Halobacteria</taxon>
        <taxon>Halobacteriales</taxon>
        <taxon>Haloarculaceae</taxon>
        <taxon>Haloarcula</taxon>
    </lineage>
</organism>
<evidence type="ECO:0000259" key="1">
    <source>
        <dbReference type="Pfam" id="PF00582"/>
    </source>
</evidence>
<dbReference type="InterPro" id="IPR006016">
    <property type="entry name" value="UspA"/>
</dbReference>